<feature type="coiled-coil region" evidence="1">
    <location>
        <begin position="502"/>
        <end position="532"/>
    </location>
</feature>
<evidence type="ECO:0000313" key="2">
    <source>
        <dbReference type="EMBL" id="MCW3160832.1"/>
    </source>
</evidence>
<reference evidence="2" key="1">
    <citation type="submission" date="2022-10" db="EMBL/GenBank/DDBJ databases">
        <title>Chryseobacterium babae sp. nov. isolated from the gut of the beetle Oryctes rhinoceros, and Chryseobacterium kimseyorum sp. nov., isolated from a stick insect rearing cage.</title>
        <authorList>
            <person name="Shelomi M."/>
            <person name="Han C.-J."/>
            <person name="Chen W.-M."/>
            <person name="Chen H.-K."/>
            <person name="Liaw S.-J."/>
            <person name="Muhle E."/>
            <person name="Clermont D."/>
        </authorList>
    </citation>
    <scope>NUCLEOTIDE SEQUENCE</scope>
    <source>
        <strain evidence="2">WLa1L2M3</strain>
    </source>
</reference>
<gene>
    <name evidence="2" type="ORF">OH806_06075</name>
</gene>
<name>A0ABT3HM12_9FLAO</name>
<dbReference type="Proteomes" id="UP001163719">
    <property type="component" value="Unassembled WGS sequence"/>
</dbReference>
<dbReference type="EMBL" id="JAPDHV010000002">
    <property type="protein sequence ID" value="MCW3160832.1"/>
    <property type="molecule type" value="Genomic_DNA"/>
</dbReference>
<keyword evidence="3" id="KW-1185">Reference proteome</keyword>
<evidence type="ECO:0008006" key="4">
    <source>
        <dbReference type="Google" id="ProtNLM"/>
    </source>
</evidence>
<comment type="caution">
    <text evidence="2">The sequence shown here is derived from an EMBL/GenBank/DDBJ whole genome shotgun (WGS) entry which is preliminary data.</text>
</comment>
<dbReference type="RefSeq" id="WP_264742777.1">
    <property type="nucleotide sequence ID" value="NZ_JAPDHV010000002.1"/>
</dbReference>
<accession>A0ABT3HM12</accession>
<evidence type="ECO:0000313" key="3">
    <source>
        <dbReference type="Proteomes" id="UP001163719"/>
    </source>
</evidence>
<proteinExistence type="predicted"/>
<sequence>MKKEIKQIILIGGMLWSGIAQSQVRIANSNLNIALPGSSAFIDASSNLTYNSTTNVGKGLLYPRVDLSVFTAFGGVPIGIPGSFPTYYDGFVVYNIKEGGIAGVGTTQGTLAPGFWYYDNKSGTINGGTWKPLGLSSEGTSITNALSSTANTLTSTVNGVSATAPVVNTNTLSLSGSNITSIVNGVLSNSLDLTPAISTATTNSLTLSGNNLTSTVNGVASTVNISSLGGGGSDTTNVLSSSGNTMTSTVNGVTDTAPIINSIINTVSGNTLTTRVNGVSSSSVTLPQGVNIYNSDGALTDNRMVSTNRKMLWFQNGIINDNNHIAFDVNATISGNTRIITRGSSTSMVRALVNSNRMLDMELLSNGSSRLFSTGSTELFVGTNTASGPLVFGVGTNRAILATNGNFGIGLINPSYKLHVAGDAKADRFISNTNYYPDYVFENYYKGTSAINPNYSFKQLNEVEEYIKEKGHLPGYDSIEDVRKNNMTIDVGENSITNMEKIEELYLHVIELNKQIKALQQKNEQLEKLLTKQ</sequence>
<evidence type="ECO:0000256" key="1">
    <source>
        <dbReference type="SAM" id="Coils"/>
    </source>
</evidence>
<keyword evidence="1" id="KW-0175">Coiled coil</keyword>
<organism evidence="2 3">
    <name type="scientific">Chryseobacterium oryctis</name>
    <dbReference type="NCBI Taxonomy" id="2952618"/>
    <lineage>
        <taxon>Bacteria</taxon>
        <taxon>Pseudomonadati</taxon>
        <taxon>Bacteroidota</taxon>
        <taxon>Flavobacteriia</taxon>
        <taxon>Flavobacteriales</taxon>
        <taxon>Weeksellaceae</taxon>
        <taxon>Chryseobacterium group</taxon>
        <taxon>Chryseobacterium</taxon>
    </lineage>
</organism>
<protein>
    <recommendedName>
        <fullName evidence="4">Chaperone of endosialidase</fullName>
    </recommendedName>
</protein>